<dbReference type="AlphaFoldDB" id="J5QQW4"/>
<dbReference type="PANTHER" id="PTHR33979">
    <property type="entry name" value="OS02G0221600 PROTEIN"/>
    <property type="match status" value="1"/>
</dbReference>
<feature type="signal peptide" evidence="3">
    <location>
        <begin position="1"/>
        <end position="19"/>
    </location>
</feature>
<keyword evidence="2" id="KW-1133">Transmembrane helix</keyword>
<sequence length="220" mass="24187">MLVIACHEIWHVLTGLALGGQLTMFCIDPNMGGFTNFMGPILNQEQSEHSGYVPTEGVMSADGPGMSSMLLMGYFGSAVIGFFLVVCSFSASKVVGIFIAIGLLLCMLRAWRKTCAFWVALLIGLYFAAHGSALRFYATHLLQELTTGTMNLFYAVWDFSERRLFPREHPSCAEHLAMSMGLTPGGELGESDHAAERSVGDDLDHHRERLQSADEQMRQA</sequence>
<evidence type="ECO:0000313" key="5">
    <source>
        <dbReference type="Proteomes" id="UP000002748"/>
    </source>
</evidence>
<evidence type="ECO:0000256" key="3">
    <source>
        <dbReference type="SAM" id="SignalP"/>
    </source>
</evidence>
<dbReference type="VEuPathDB" id="FungiDB:A1Q1_02360"/>
<dbReference type="InterPro" id="IPR049500">
    <property type="entry name" value="Peptidase_M50B-like"/>
</dbReference>
<evidence type="ECO:0000313" key="4">
    <source>
        <dbReference type="EMBL" id="EJT48633.1"/>
    </source>
</evidence>
<dbReference type="HOGENOM" id="CLU_1256834_0_0_1"/>
<dbReference type="Proteomes" id="UP000002748">
    <property type="component" value="Unassembled WGS sequence"/>
</dbReference>
<keyword evidence="2" id="KW-0472">Membrane</keyword>
<feature type="transmembrane region" description="Helical" evidence="2">
    <location>
        <begin position="69"/>
        <end position="87"/>
    </location>
</feature>
<evidence type="ECO:0000256" key="1">
    <source>
        <dbReference type="SAM" id="MobiDB-lite"/>
    </source>
</evidence>
<dbReference type="EMBL" id="ALBS01000196">
    <property type="protein sequence ID" value="EJT48633.1"/>
    <property type="molecule type" value="Genomic_DNA"/>
</dbReference>
<organism evidence="4 5">
    <name type="scientific">Trichosporon asahii var. asahii (strain ATCC 90039 / CBS 2479 / JCM 2466 / KCTC 7840 / NBRC 103889/ NCYC 2677 / UAMH 7654)</name>
    <name type="common">Yeast</name>
    <dbReference type="NCBI Taxonomy" id="1186058"/>
    <lineage>
        <taxon>Eukaryota</taxon>
        <taxon>Fungi</taxon>
        <taxon>Dikarya</taxon>
        <taxon>Basidiomycota</taxon>
        <taxon>Agaricomycotina</taxon>
        <taxon>Tremellomycetes</taxon>
        <taxon>Trichosporonales</taxon>
        <taxon>Trichosporonaceae</taxon>
        <taxon>Trichosporon</taxon>
    </lineage>
</organism>
<dbReference type="GeneID" id="25985874"/>
<dbReference type="PANTHER" id="PTHR33979:SF2">
    <property type="entry name" value="PEPTIDASE M50B-LIKE-DOMAIN-CONTAINING PROTEIN"/>
    <property type="match status" value="1"/>
</dbReference>
<gene>
    <name evidence="4" type="ORF">A1Q1_02360</name>
</gene>
<comment type="caution">
    <text evidence="4">The sequence shown here is derived from an EMBL/GenBank/DDBJ whole genome shotgun (WGS) entry which is preliminary data.</text>
</comment>
<feature type="compositionally biased region" description="Basic and acidic residues" evidence="1">
    <location>
        <begin position="190"/>
        <end position="220"/>
    </location>
</feature>
<dbReference type="Pfam" id="PF13398">
    <property type="entry name" value="Peptidase_M50B"/>
    <property type="match status" value="1"/>
</dbReference>
<feature type="transmembrane region" description="Helical" evidence="2">
    <location>
        <begin position="94"/>
        <end position="111"/>
    </location>
</feature>
<keyword evidence="3" id="KW-0732">Signal</keyword>
<evidence type="ECO:0000256" key="2">
    <source>
        <dbReference type="SAM" id="Phobius"/>
    </source>
</evidence>
<feature type="transmembrane region" description="Helical" evidence="2">
    <location>
        <begin position="117"/>
        <end position="138"/>
    </location>
</feature>
<keyword evidence="2" id="KW-0812">Transmembrane</keyword>
<feature type="region of interest" description="Disordered" evidence="1">
    <location>
        <begin position="185"/>
        <end position="220"/>
    </location>
</feature>
<reference evidence="4 5" key="1">
    <citation type="journal article" date="2012" name="Eukaryot. Cell">
        <title>Draft genome sequence of CBS 2479, the standard type strain of Trichosporon asahii.</title>
        <authorList>
            <person name="Yang R.Y."/>
            <person name="Li H.T."/>
            <person name="Zhu H."/>
            <person name="Zhou G.P."/>
            <person name="Wang M."/>
            <person name="Wang L."/>
        </authorList>
    </citation>
    <scope>NUCLEOTIDE SEQUENCE [LARGE SCALE GENOMIC DNA]</scope>
    <source>
        <strain evidence="5">ATCC 90039 / CBS 2479 / JCM 2466 / KCTC 7840 / NCYC 2677 / UAMH 7654</strain>
    </source>
</reference>
<dbReference type="OrthoDB" id="40823at2759"/>
<proteinExistence type="predicted"/>
<name>J5QQW4_TRIAS</name>
<dbReference type="RefSeq" id="XP_014180780.1">
    <property type="nucleotide sequence ID" value="XM_014325305.1"/>
</dbReference>
<accession>J5QQW4</accession>
<protein>
    <submittedName>
        <fullName evidence="4">Uncharacterized protein</fullName>
    </submittedName>
</protein>
<dbReference type="KEGG" id="tasa:A1Q1_02360"/>
<feature type="chain" id="PRO_5005686047" evidence="3">
    <location>
        <begin position="20"/>
        <end position="220"/>
    </location>
</feature>